<keyword evidence="2 3" id="KW-0040">ANK repeat</keyword>
<dbReference type="EMBL" id="NMVO01000002">
    <property type="protein sequence ID" value="OYO16734.1"/>
    <property type="molecule type" value="Genomic_DNA"/>
</dbReference>
<evidence type="ECO:0000256" key="3">
    <source>
        <dbReference type="PROSITE-ProRule" id="PRU00023"/>
    </source>
</evidence>
<dbReference type="AlphaFoldDB" id="A0A255GUA6"/>
<dbReference type="InterPro" id="IPR002110">
    <property type="entry name" value="Ankyrin_rpt"/>
</dbReference>
<keyword evidence="5" id="KW-1185">Reference proteome</keyword>
<organism evidence="4 5">
    <name type="scientific">Enemella evansiae</name>
    <dbReference type="NCBI Taxonomy" id="2016499"/>
    <lineage>
        <taxon>Bacteria</taxon>
        <taxon>Bacillati</taxon>
        <taxon>Actinomycetota</taxon>
        <taxon>Actinomycetes</taxon>
        <taxon>Propionibacteriales</taxon>
        <taxon>Propionibacteriaceae</taxon>
        <taxon>Enemella</taxon>
    </lineage>
</organism>
<gene>
    <name evidence="4" type="ORF">CGZ94_03635</name>
</gene>
<accession>A0A255GUA6</accession>
<feature type="repeat" description="ANK" evidence="3">
    <location>
        <begin position="308"/>
        <end position="345"/>
    </location>
</feature>
<dbReference type="RefSeq" id="WP_094404770.1">
    <property type="nucleotide sequence ID" value="NZ_NMVO01000002.1"/>
</dbReference>
<name>A0A255GUA6_9ACTN</name>
<dbReference type="PROSITE" id="PS50297">
    <property type="entry name" value="ANK_REP_REGION"/>
    <property type="match status" value="1"/>
</dbReference>
<proteinExistence type="predicted"/>
<dbReference type="InterPro" id="IPR036770">
    <property type="entry name" value="Ankyrin_rpt-contain_sf"/>
</dbReference>
<protein>
    <submittedName>
        <fullName evidence="4">Uncharacterized protein</fullName>
    </submittedName>
</protein>
<sequence length="371" mass="40423">MPDQAALNQQLRDAAWRNDVAAARSLIERGADVNAKDDTQQSAYLVATSEGYDELLELTMANGAELNDKDSWNGTGLIRAAERGHGPVVGRLLKAGIDRDHVNRIGYQAIHEAVFLGKNTDSYVETVRLLIAGGVQLDRRSGREGRTPLQLAEQRGFDRLAETLRRGLQAPRPDNPDRALLEASRTGDADRAVQALRAGANLAATDDRRRTPLLLAVTGNHVEVARILLALGADPNAVDQQQDTPWLVTGVTGSVPMAENLLRYRPDLTKRNRFGGTSLIPASERGHVDYVRRVAPIREIQINHVNNLGWTALLEAVVLGDGGERHQQIVSILLDNGADPRIADKDGVRPLQLARDKGYRQIADTLAARGG</sequence>
<dbReference type="SUPFAM" id="SSF48403">
    <property type="entry name" value="Ankyrin repeat"/>
    <property type="match status" value="1"/>
</dbReference>
<feature type="repeat" description="ANK" evidence="3">
    <location>
        <begin position="208"/>
        <end position="240"/>
    </location>
</feature>
<dbReference type="Pfam" id="PF12796">
    <property type="entry name" value="Ank_2"/>
    <property type="match status" value="2"/>
</dbReference>
<dbReference type="Proteomes" id="UP000215896">
    <property type="component" value="Unassembled WGS sequence"/>
</dbReference>
<dbReference type="SMART" id="SM00248">
    <property type="entry name" value="ANK"/>
    <property type="match status" value="7"/>
</dbReference>
<dbReference type="PROSITE" id="PS50088">
    <property type="entry name" value="ANK_REPEAT"/>
    <property type="match status" value="3"/>
</dbReference>
<dbReference type="Pfam" id="PF00023">
    <property type="entry name" value="Ank"/>
    <property type="match status" value="1"/>
</dbReference>
<dbReference type="InterPro" id="IPR051165">
    <property type="entry name" value="Multifunctional_ANK_Repeat"/>
</dbReference>
<comment type="caution">
    <text evidence="4">The sequence shown here is derived from an EMBL/GenBank/DDBJ whole genome shotgun (WGS) entry which is preliminary data.</text>
</comment>
<reference evidence="4 5" key="1">
    <citation type="submission" date="2017-07" db="EMBL/GenBank/DDBJ databases">
        <title>Draft whole genome sequences of clinical Proprionibacteriaceae strains.</title>
        <authorList>
            <person name="Bernier A.-M."/>
            <person name="Bernard K."/>
            <person name="Domingo M.-C."/>
        </authorList>
    </citation>
    <scope>NUCLEOTIDE SEQUENCE [LARGE SCALE GENOMIC DNA]</scope>
    <source>
        <strain evidence="4 5">NML 030167</strain>
    </source>
</reference>
<dbReference type="PANTHER" id="PTHR24123">
    <property type="entry name" value="ANKYRIN REPEAT-CONTAINING"/>
    <property type="match status" value="1"/>
</dbReference>
<evidence type="ECO:0000313" key="4">
    <source>
        <dbReference type="EMBL" id="OYO16734.1"/>
    </source>
</evidence>
<evidence type="ECO:0000256" key="2">
    <source>
        <dbReference type="ARBA" id="ARBA00023043"/>
    </source>
</evidence>
<feature type="repeat" description="ANK" evidence="3">
    <location>
        <begin position="11"/>
        <end position="38"/>
    </location>
</feature>
<evidence type="ECO:0000256" key="1">
    <source>
        <dbReference type="ARBA" id="ARBA00022737"/>
    </source>
</evidence>
<dbReference type="Gene3D" id="1.25.40.20">
    <property type="entry name" value="Ankyrin repeat-containing domain"/>
    <property type="match status" value="2"/>
</dbReference>
<dbReference type="OrthoDB" id="9812708at2"/>
<evidence type="ECO:0000313" key="5">
    <source>
        <dbReference type="Proteomes" id="UP000215896"/>
    </source>
</evidence>
<dbReference type="PANTHER" id="PTHR24123:SF33">
    <property type="entry name" value="PROTEIN HOS4"/>
    <property type="match status" value="1"/>
</dbReference>
<keyword evidence="1" id="KW-0677">Repeat</keyword>